<dbReference type="Proteomes" id="UP000515204">
    <property type="component" value="Unplaced"/>
</dbReference>
<evidence type="ECO:0000256" key="3">
    <source>
        <dbReference type="ARBA" id="ARBA00023002"/>
    </source>
</evidence>
<name>A0A6P3WPR5_DINQU</name>
<dbReference type="KEGG" id="dqu:106741000"/>
<evidence type="ECO:0000313" key="7">
    <source>
        <dbReference type="RefSeq" id="XP_014468038.1"/>
    </source>
</evidence>
<evidence type="ECO:0000256" key="5">
    <source>
        <dbReference type="SAM" id="MobiDB-lite"/>
    </source>
</evidence>
<keyword evidence="6" id="KW-1185">Reference proteome</keyword>
<dbReference type="GeneID" id="106741000"/>
<evidence type="ECO:0000313" key="6">
    <source>
        <dbReference type="Proteomes" id="UP000515204"/>
    </source>
</evidence>
<dbReference type="EC" id="1.1.1.37" evidence="1"/>
<feature type="region of interest" description="Disordered" evidence="5">
    <location>
        <begin position="32"/>
        <end position="56"/>
    </location>
</feature>
<dbReference type="Gene3D" id="3.90.110.10">
    <property type="entry name" value="Lactate dehydrogenase/glycoside hydrolase, family 4, C-terminal"/>
    <property type="match status" value="1"/>
</dbReference>
<reference evidence="7" key="1">
    <citation type="submission" date="2025-08" db="UniProtKB">
        <authorList>
            <consortium name="RefSeq"/>
        </authorList>
    </citation>
    <scope>IDENTIFICATION</scope>
</reference>
<dbReference type="InterPro" id="IPR036291">
    <property type="entry name" value="NAD(P)-bd_dom_sf"/>
</dbReference>
<keyword evidence="4" id="KW-0520">NAD</keyword>
<dbReference type="SUPFAM" id="SSF51735">
    <property type="entry name" value="NAD(P)-binding Rossmann-fold domains"/>
    <property type="match status" value="1"/>
</dbReference>
<accession>A0A6P3WPR5</accession>
<sequence>MAPLPRYFLKLSRQCRHCPACLHRGFSTTPPIDDRNVRKDGAENAEDQSGNLKRDNDGTKSGVKVCIVGGGVTPLYTAVLLKQYRIVKSINLVDTEGSTSTMETMTDAFHQETGPRINYFGKKNTKQAFKEMDIVALMNETDADDRDAAPREQFQLSVDHVRHMADQMLRFCPGALIAVFARPVTATLAMISEMFKSSGCWNADRIVGCTAAYGARIEDTAATLLKLERASLSVPLAGGADERTVVPLLSRVVPYNQFTNAQCQSLLQSFRTDGNEEMTKTSSGYRRSLSSGTAAAKLITALAGGLCGHDNVITCAYVRSNVLPVCRYFTSELQLGTNGVKRNFGLPKISPGEIALIEQVIPLINEYVDMAVAAVRTKQIRIKTQ</sequence>
<dbReference type="OrthoDB" id="4069699at2759"/>
<dbReference type="GO" id="GO:0006099">
    <property type="term" value="P:tricarboxylic acid cycle"/>
    <property type="evidence" value="ECO:0007669"/>
    <property type="project" value="UniProtKB-KW"/>
</dbReference>
<dbReference type="PANTHER" id="PTHR11540:SF16">
    <property type="entry name" value="MALATE DEHYDROGENASE, MITOCHONDRIAL"/>
    <property type="match status" value="1"/>
</dbReference>
<dbReference type="PANTHER" id="PTHR11540">
    <property type="entry name" value="MALATE AND LACTATE DEHYDROGENASE"/>
    <property type="match status" value="1"/>
</dbReference>
<gene>
    <name evidence="7" type="primary">LOC106741000</name>
</gene>
<evidence type="ECO:0000256" key="1">
    <source>
        <dbReference type="ARBA" id="ARBA00012995"/>
    </source>
</evidence>
<dbReference type="RefSeq" id="XP_014468038.1">
    <property type="nucleotide sequence ID" value="XM_014612552.1"/>
</dbReference>
<dbReference type="InterPro" id="IPR015955">
    <property type="entry name" value="Lactate_DH/Glyco_Ohase_4_C"/>
</dbReference>
<keyword evidence="2" id="KW-0816">Tricarboxylic acid cycle</keyword>
<evidence type="ECO:0000256" key="4">
    <source>
        <dbReference type="ARBA" id="ARBA00023027"/>
    </source>
</evidence>
<proteinExistence type="predicted"/>
<dbReference type="GO" id="GO:0030060">
    <property type="term" value="F:L-malate dehydrogenase (NAD+) activity"/>
    <property type="evidence" value="ECO:0007669"/>
    <property type="project" value="UniProtKB-EC"/>
</dbReference>
<dbReference type="SUPFAM" id="SSF56327">
    <property type="entry name" value="LDH C-terminal domain-like"/>
    <property type="match status" value="1"/>
</dbReference>
<organism evidence="6 7">
    <name type="scientific">Dinoponera quadriceps</name>
    <name type="common">South American ant</name>
    <dbReference type="NCBI Taxonomy" id="609295"/>
    <lineage>
        <taxon>Eukaryota</taxon>
        <taxon>Metazoa</taxon>
        <taxon>Ecdysozoa</taxon>
        <taxon>Arthropoda</taxon>
        <taxon>Hexapoda</taxon>
        <taxon>Insecta</taxon>
        <taxon>Pterygota</taxon>
        <taxon>Neoptera</taxon>
        <taxon>Endopterygota</taxon>
        <taxon>Hymenoptera</taxon>
        <taxon>Apocrita</taxon>
        <taxon>Aculeata</taxon>
        <taxon>Formicoidea</taxon>
        <taxon>Formicidae</taxon>
        <taxon>Ponerinae</taxon>
        <taxon>Ponerini</taxon>
        <taxon>Dinoponera</taxon>
    </lineage>
</organism>
<dbReference type="Gene3D" id="3.40.50.720">
    <property type="entry name" value="NAD(P)-binding Rossmann-like Domain"/>
    <property type="match status" value="1"/>
</dbReference>
<feature type="compositionally biased region" description="Basic and acidic residues" evidence="5">
    <location>
        <begin position="32"/>
        <end position="42"/>
    </location>
</feature>
<keyword evidence="3" id="KW-0560">Oxidoreductase</keyword>
<protein>
    <recommendedName>
        <fullName evidence="1">malate dehydrogenase</fullName>
        <ecNumber evidence="1">1.1.1.37</ecNumber>
    </recommendedName>
</protein>
<dbReference type="AlphaFoldDB" id="A0A6P3WPR5"/>
<dbReference type="GO" id="GO:0005739">
    <property type="term" value="C:mitochondrion"/>
    <property type="evidence" value="ECO:0007669"/>
    <property type="project" value="TreeGrafter"/>
</dbReference>
<evidence type="ECO:0000256" key="2">
    <source>
        <dbReference type="ARBA" id="ARBA00022532"/>
    </source>
</evidence>